<proteinExistence type="predicted"/>
<protein>
    <submittedName>
        <fullName evidence="1">N-acetylmuramoyl-L-alanine amidase</fullName>
    </submittedName>
</protein>
<keyword evidence="2" id="KW-1185">Reference proteome</keyword>
<sequence length="62" mass="7377">MKPFEFTQHSLSGSNPRIIIIDEVHIMYEQPDGSCIINNESIGRTYRPNESYEEMRRKFLEE</sequence>
<dbReference type="EMBL" id="MF979564">
    <property type="protein sequence ID" value="ATS94024.1"/>
    <property type="molecule type" value="Genomic_DNA"/>
</dbReference>
<reference evidence="1 2" key="1">
    <citation type="submission" date="2017-09" db="EMBL/GenBank/DDBJ databases">
        <title>Complete genome sequence of bacteriophage (DU_PP_V) infecting Pectobacterium spp.</title>
        <authorList>
            <person name="Park T.-H."/>
        </authorList>
    </citation>
    <scope>NUCLEOTIDE SEQUENCE [LARGE SCALE GENOMIC DNA]</scope>
</reference>
<organism evidence="1 2">
    <name type="scientific">Pectobacterium phage DU_PP_V</name>
    <dbReference type="NCBI Taxonomy" id="2041492"/>
    <lineage>
        <taxon>Viruses</taxon>
        <taxon>Duplodnaviria</taxon>
        <taxon>Heunggongvirae</taxon>
        <taxon>Uroviricota</taxon>
        <taxon>Caudoviricetes</taxon>
        <taxon>Demerecviridae</taxon>
        <taxon>Mccorquodalevirinae</taxon>
        <taxon>Hongcheonvirus</taxon>
        <taxon>Hongcheonvirus DUPPV</taxon>
    </lineage>
</organism>
<name>A0A2D2W737_9CAUD</name>
<gene>
    <name evidence="1" type="ORF">P13BB106kb_p040</name>
</gene>
<accession>A0A2D2W737</accession>
<dbReference type="Proteomes" id="UP000240663">
    <property type="component" value="Segment"/>
</dbReference>
<evidence type="ECO:0000313" key="1">
    <source>
        <dbReference type="EMBL" id="ATS94024.1"/>
    </source>
</evidence>
<evidence type="ECO:0000313" key="2">
    <source>
        <dbReference type="Proteomes" id="UP000240663"/>
    </source>
</evidence>